<dbReference type="GO" id="GO:0006089">
    <property type="term" value="P:lactate metabolic process"/>
    <property type="evidence" value="ECO:0007669"/>
    <property type="project" value="TreeGrafter"/>
</dbReference>
<dbReference type="Pfam" id="PF00056">
    <property type="entry name" value="Ldh_1_N"/>
    <property type="match status" value="1"/>
</dbReference>
<evidence type="ECO:0000256" key="7">
    <source>
        <dbReference type="PIRSR" id="PIRSR000102-1"/>
    </source>
</evidence>
<dbReference type="SUPFAM" id="SSF51735">
    <property type="entry name" value="NAD(P)-binding Rossmann-fold domains"/>
    <property type="match status" value="1"/>
</dbReference>
<feature type="binding site" evidence="6 8">
    <location>
        <position position="122"/>
    </location>
    <ligand>
        <name>substrate</name>
    </ligand>
</feature>
<dbReference type="STRING" id="871963.Desdi_0506"/>
<feature type="binding site" evidence="6 8">
    <location>
        <position position="153"/>
    </location>
    <ligand>
        <name>substrate</name>
    </ligand>
</feature>
<dbReference type="Gene3D" id="3.90.110.10">
    <property type="entry name" value="Lactate dehydrogenase/glycoside hydrolase, family 4, C-terminal"/>
    <property type="match status" value="1"/>
</dbReference>
<keyword evidence="2 6" id="KW-0816">Tricarboxylic acid cycle</keyword>
<dbReference type="GO" id="GO:0004459">
    <property type="term" value="F:L-lactate dehydrogenase (NAD+) activity"/>
    <property type="evidence" value="ECO:0007669"/>
    <property type="project" value="UniProtKB-EC"/>
</dbReference>
<dbReference type="CDD" id="cd01339">
    <property type="entry name" value="LDH-like_MDH"/>
    <property type="match status" value="1"/>
</dbReference>
<proteinExistence type="inferred from homology"/>
<keyword evidence="4 6" id="KW-0520">NAD</keyword>
<sequence>MTKKITVIGSGFTGTTTAFMLAMKGLGDIVLLDTPSKENPTKGKALDIMEASPLIHSSVQITGTSNYKSTADSDVVIITAGIARKPGMSRDELCDINAEIITNVVHQVVRYSPDCTLIILSNPVDIMTYIALKASRFTRNRVIGQSGVLDTARFRYFVADELKVSSEDVTGFVLGVHGDDMVPLVRYCSVHGIPIQQLLSEEKIKKIIERTRHAGAEIVNLLGDGSAYYAPAAALTAIVESILLDQHRVMPCVVHLEGELGYKDLVLSVPAVIGKNGVEKILSIELLPDERELIDRSVASVRCGINSILERKIQLIS</sequence>
<dbReference type="GO" id="GO:0006099">
    <property type="term" value="P:tricarboxylic acid cycle"/>
    <property type="evidence" value="ECO:0007669"/>
    <property type="project" value="UniProtKB-UniRule"/>
</dbReference>
<evidence type="ECO:0000256" key="3">
    <source>
        <dbReference type="ARBA" id="ARBA00023002"/>
    </source>
</evidence>
<dbReference type="HAMAP" id="MF_00487">
    <property type="entry name" value="Malate_dehydrog_3"/>
    <property type="match status" value="1"/>
</dbReference>
<feature type="binding site" evidence="6 9">
    <location>
        <position position="33"/>
    </location>
    <ligand>
        <name>NAD(+)</name>
        <dbReference type="ChEBI" id="CHEBI:57540"/>
    </ligand>
</feature>
<feature type="binding site" evidence="6 9">
    <location>
        <position position="97"/>
    </location>
    <ligand>
        <name>NAD(+)</name>
        <dbReference type="ChEBI" id="CHEBI:57540"/>
    </ligand>
</feature>
<keyword evidence="13" id="KW-1185">Reference proteome</keyword>
<dbReference type="FunFam" id="3.40.50.720:FF:000018">
    <property type="entry name" value="Malate dehydrogenase"/>
    <property type="match status" value="1"/>
</dbReference>
<feature type="binding site" evidence="6">
    <location>
        <begin position="120"/>
        <end position="122"/>
    </location>
    <ligand>
        <name>NAD(+)</name>
        <dbReference type="ChEBI" id="CHEBI:57540"/>
    </ligand>
</feature>
<dbReference type="KEGG" id="ddl:Desdi_0506"/>
<comment type="similarity">
    <text evidence="6">Belongs to the LDH/MDH superfamily. MDH type 3 family.</text>
</comment>
<dbReference type="InterPro" id="IPR022383">
    <property type="entry name" value="Lactate/malate_DH_C"/>
</dbReference>
<dbReference type="PIRSF" id="PIRSF000102">
    <property type="entry name" value="Lac_mal_DH"/>
    <property type="match status" value="1"/>
</dbReference>
<comment type="similarity">
    <text evidence="1">Belongs to the LDH/MDH superfamily. LDH family.</text>
</comment>
<reference evidence="13" key="1">
    <citation type="submission" date="2012-02" db="EMBL/GenBank/DDBJ databases">
        <title>Complete sequence of Desulfitobacterium dichloroeliminans LMG P-21439.</title>
        <authorList>
            <person name="Lucas S."/>
            <person name="Han J."/>
            <person name="Lapidus A."/>
            <person name="Cheng J.-F."/>
            <person name="Goodwin L."/>
            <person name="Pitluck S."/>
            <person name="Peters L."/>
            <person name="Ovchinnikova G."/>
            <person name="Teshima H."/>
            <person name="Detter J.C."/>
            <person name="Han C."/>
            <person name="Tapia R."/>
            <person name="Land M."/>
            <person name="Hauser L."/>
            <person name="Kyrpides N."/>
            <person name="Ivanova N."/>
            <person name="Pagani I."/>
            <person name="Kruse T."/>
            <person name="de Vos W.M."/>
            <person name="Boon N."/>
            <person name="Smidt H."/>
            <person name="Woyke T."/>
        </authorList>
    </citation>
    <scope>NUCLEOTIDE SEQUENCE [LARGE SCALE GENOMIC DNA]</scope>
    <source>
        <strain evidence="13">LMG P-21439 / DCA1</strain>
    </source>
</reference>
<dbReference type="EMBL" id="CP003344">
    <property type="protein sequence ID" value="AGA68046.1"/>
    <property type="molecule type" value="Genomic_DNA"/>
</dbReference>
<evidence type="ECO:0000256" key="1">
    <source>
        <dbReference type="ARBA" id="ARBA00006054"/>
    </source>
</evidence>
<protein>
    <recommendedName>
        <fullName evidence="6">Malate dehydrogenase</fullName>
        <ecNumber evidence="6">1.1.1.37</ecNumber>
    </recommendedName>
</protein>
<comment type="catalytic activity">
    <reaction evidence="6">
        <text>(S)-malate + NAD(+) = oxaloacetate + NADH + H(+)</text>
        <dbReference type="Rhea" id="RHEA:21432"/>
        <dbReference type="ChEBI" id="CHEBI:15378"/>
        <dbReference type="ChEBI" id="CHEBI:15589"/>
        <dbReference type="ChEBI" id="CHEBI:16452"/>
        <dbReference type="ChEBI" id="CHEBI:57540"/>
        <dbReference type="ChEBI" id="CHEBI:57945"/>
        <dbReference type="EC" id="1.1.1.37"/>
    </reaction>
</comment>
<dbReference type="InterPro" id="IPR011275">
    <property type="entry name" value="Malate_DH_type3"/>
</dbReference>
<gene>
    <name evidence="6" type="primary">mdh</name>
    <name evidence="12" type="ordered locus">Desdi_0506</name>
</gene>
<dbReference type="EC" id="1.1.1.37" evidence="6"/>
<dbReference type="NCBIfam" id="NF004863">
    <property type="entry name" value="PRK06223.1"/>
    <property type="match status" value="1"/>
</dbReference>
<dbReference type="PANTHER" id="PTHR43128">
    <property type="entry name" value="L-2-HYDROXYCARBOXYLATE DEHYDROGENASE (NAD(P)(+))"/>
    <property type="match status" value="1"/>
</dbReference>
<dbReference type="PRINTS" id="PR00086">
    <property type="entry name" value="LLDHDRGNASE"/>
</dbReference>
<evidence type="ECO:0000256" key="5">
    <source>
        <dbReference type="ARBA" id="ARBA00049258"/>
    </source>
</evidence>
<dbReference type="Pfam" id="PF02866">
    <property type="entry name" value="Ldh_1_C"/>
    <property type="match status" value="1"/>
</dbReference>
<dbReference type="PANTHER" id="PTHR43128:SF16">
    <property type="entry name" value="L-LACTATE DEHYDROGENASE"/>
    <property type="match status" value="1"/>
</dbReference>
<feature type="binding site" evidence="6 9">
    <location>
        <begin position="9"/>
        <end position="14"/>
    </location>
    <ligand>
        <name>NAD(+)</name>
        <dbReference type="ChEBI" id="CHEBI:57540"/>
    </ligand>
</feature>
<dbReference type="InterPro" id="IPR001557">
    <property type="entry name" value="L-lactate/malate_DH"/>
</dbReference>
<dbReference type="SUPFAM" id="SSF56327">
    <property type="entry name" value="LDH C-terminal domain-like"/>
    <property type="match status" value="1"/>
</dbReference>
<evidence type="ECO:0000313" key="12">
    <source>
        <dbReference type="EMBL" id="AGA68046.1"/>
    </source>
</evidence>
<evidence type="ECO:0000256" key="4">
    <source>
        <dbReference type="ARBA" id="ARBA00023027"/>
    </source>
</evidence>
<evidence type="ECO:0000256" key="6">
    <source>
        <dbReference type="HAMAP-Rule" id="MF_00487"/>
    </source>
</evidence>
<dbReference type="Proteomes" id="UP000010797">
    <property type="component" value="Chromosome"/>
</dbReference>
<dbReference type="eggNOG" id="COG0039">
    <property type="taxonomic scope" value="Bacteria"/>
</dbReference>
<evidence type="ECO:0000259" key="11">
    <source>
        <dbReference type="Pfam" id="PF02866"/>
    </source>
</evidence>
<dbReference type="GO" id="GO:0030060">
    <property type="term" value="F:L-malate dehydrogenase (NAD+) activity"/>
    <property type="evidence" value="ECO:0007669"/>
    <property type="project" value="UniProtKB-UniRule"/>
</dbReference>
<accession>L0F5Z0</accession>
<evidence type="ECO:0000313" key="13">
    <source>
        <dbReference type="Proteomes" id="UP000010797"/>
    </source>
</evidence>
<dbReference type="RefSeq" id="WP_015261051.1">
    <property type="nucleotide sequence ID" value="NC_019903.1"/>
</dbReference>
<organism evidence="12 13">
    <name type="scientific">Desulfitobacterium dichloroeliminans (strain LMG P-21439 / DCA1)</name>
    <dbReference type="NCBI Taxonomy" id="871963"/>
    <lineage>
        <taxon>Bacteria</taxon>
        <taxon>Bacillati</taxon>
        <taxon>Bacillota</taxon>
        <taxon>Clostridia</taxon>
        <taxon>Eubacteriales</taxon>
        <taxon>Desulfitobacteriaceae</taxon>
        <taxon>Desulfitobacterium</taxon>
    </lineage>
</organism>
<evidence type="ECO:0000256" key="9">
    <source>
        <dbReference type="PIRSR" id="PIRSR000102-3"/>
    </source>
</evidence>
<dbReference type="AlphaFoldDB" id="L0F5Z0"/>
<evidence type="ECO:0000259" key="10">
    <source>
        <dbReference type="Pfam" id="PF00056"/>
    </source>
</evidence>
<dbReference type="OrthoDB" id="9802969at2"/>
<evidence type="ECO:0000256" key="8">
    <source>
        <dbReference type="PIRSR" id="PIRSR000102-2"/>
    </source>
</evidence>
<dbReference type="FunFam" id="3.90.110.10:FF:000004">
    <property type="entry name" value="Malate dehydrogenase"/>
    <property type="match status" value="1"/>
</dbReference>
<feature type="domain" description="Lactate/malate dehydrogenase C-terminal" evidence="11">
    <location>
        <begin position="149"/>
        <end position="309"/>
    </location>
</feature>
<feature type="active site" description="Proton acceptor" evidence="6 7">
    <location>
        <position position="177"/>
    </location>
</feature>
<dbReference type="InterPro" id="IPR001236">
    <property type="entry name" value="Lactate/malate_DH_N"/>
</dbReference>
<feature type="binding site" evidence="6 8">
    <location>
        <position position="84"/>
    </location>
    <ligand>
        <name>substrate</name>
    </ligand>
</feature>
<comment type="catalytic activity">
    <reaction evidence="5">
        <text>(S)-lactate + NAD(+) = pyruvate + NADH + H(+)</text>
        <dbReference type="Rhea" id="RHEA:23444"/>
        <dbReference type="ChEBI" id="CHEBI:15361"/>
        <dbReference type="ChEBI" id="CHEBI:15378"/>
        <dbReference type="ChEBI" id="CHEBI:16651"/>
        <dbReference type="ChEBI" id="CHEBI:57540"/>
        <dbReference type="ChEBI" id="CHEBI:57945"/>
        <dbReference type="EC" id="1.1.1.27"/>
    </reaction>
</comment>
<keyword evidence="3 6" id="KW-0560">Oxidoreductase</keyword>
<comment type="function">
    <text evidence="6">Catalyzes the reversible oxidation of malate to oxaloacetate.</text>
</comment>
<name>L0F5Z0_DESDL</name>
<evidence type="ECO:0000256" key="2">
    <source>
        <dbReference type="ARBA" id="ARBA00022532"/>
    </source>
</evidence>
<feature type="binding site" evidence="6 8">
    <location>
        <position position="90"/>
    </location>
    <ligand>
        <name>substrate</name>
    </ligand>
</feature>
<dbReference type="HOGENOM" id="CLU_045401_2_1_9"/>
<dbReference type="NCBIfam" id="TIGR01763">
    <property type="entry name" value="MalateDH_bact"/>
    <property type="match status" value="1"/>
</dbReference>
<dbReference type="InterPro" id="IPR015955">
    <property type="entry name" value="Lactate_DH/Glyco_Ohase_4_C"/>
</dbReference>
<feature type="domain" description="Lactate/malate dehydrogenase N-terminal" evidence="10">
    <location>
        <begin position="4"/>
        <end position="144"/>
    </location>
</feature>
<dbReference type="Gene3D" id="3.40.50.720">
    <property type="entry name" value="NAD(P)-binding Rossmann-like Domain"/>
    <property type="match status" value="1"/>
</dbReference>
<dbReference type="InterPro" id="IPR036291">
    <property type="entry name" value="NAD(P)-bd_dom_sf"/>
</dbReference>